<gene>
    <name evidence="3" type="ORF">BCF55_1063</name>
</gene>
<feature type="transmembrane region" description="Helical" evidence="1">
    <location>
        <begin position="86"/>
        <end position="104"/>
    </location>
</feature>
<dbReference type="AlphaFoldDB" id="A0A497XRK5"/>
<evidence type="ECO:0000313" key="3">
    <source>
        <dbReference type="EMBL" id="RLJ70780.1"/>
    </source>
</evidence>
<feature type="transmembrane region" description="Helical" evidence="1">
    <location>
        <begin position="109"/>
        <end position="127"/>
    </location>
</feature>
<keyword evidence="1" id="KW-0472">Membrane</keyword>
<protein>
    <submittedName>
        <fullName evidence="3">Urease accessory protein</fullName>
    </submittedName>
</protein>
<dbReference type="Proteomes" id="UP000267841">
    <property type="component" value="Unassembled WGS sequence"/>
</dbReference>
<accession>A0A497XRK5</accession>
<proteinExistence type="predicted"/>
<dbReference type="EMBL" id="RCCJ01000001">
    <property type="protein sequence ID" value="RLJ70780.1"/>
    <property type="molecule type" value="Genomic_DNA"/>
</dbReference>
<keyword evidence="2" id="KW-0732">Signal</keyword>
<evidence type="ECO:0000256" key="2">
    <source>
        <dbReference type="SAM" id="SignalP"/>
    </source>
</evidence>
<keyword evidence="4" id="KW-1185">Reference proteome</keyword>
<dbReference type="InterPro" id="IPR007038">
    <property type="entry name" value="HupE_UreJ"/>
</dbReference>
<dbReference type="PIRSF" id="PIRSF016919">
    <property type="entry name" value="HupE_UreJ"/>
    <property type="match status" value="1"/>
</dbReference>
<name>A0A497XRK5_9AQUI</name>
<dbReference type="RefSeq" id="WP_121011030.1">
    <property type="nucleotide sequence ID" value="NZ_RCCJ01000001.1"/>
</dbReference>
<dbReference type="Pfam" id="PF04955">
    <property type="entry name" value="HupE_UreJ"/>
    <property type="match status" value="1"/>
</dbReference>
<keyword evidence="1" id="KW-0812">Transmembrane</keyword>
<sequence length="183" mass="18613">MRKFVFALFVSTGMALAHPGHVHYGSGSFSSGFLHPLSGVDHLSVAVAVGLWGAYLLGIRALIPVSIFLASMLGGTLLGLGGVPVPGGEVGALLSIVAMGLLLLTKRIGLSVALPLIALSGIVHGNLHGLEAPALHSPALYVLGLLLSTTMLHLSGMAVGSLMRERYVKLAGAALLALAVALI</sequence>
<feature type="transmembrane region" description="Helical" evidence="1">
    <location>
        <begin position="61"/>
        <end position="80"/>
    </location>
</feature>
<feature type="signal peptide" evidence="2">
    <location>
        <begin position="1"/>
        <end position="17"/>
    </location>
</feature>
<dbReference type="OrthoDB" id="9808192at2"/>
<feature type="transmembrane region" description="Helical" evidence="1">
    <location>
        <begin position="33"/>
        <end position="54"/>
    </location>
</feature>
<feature type="chain" id="PRO_5019739084" evidence="2">
    <location>
        <begin position="18"/>
        <end position="183"/>
    </location>
</feature>
<evidence type="ECO:0000313" key="4">
    <source>
        <dbReference type="Proteomes" id="UP000267841"/>
    </source>
</evidence>
<comment type="caution">
    <text evidence="3">The sequence shown here is derived from an EMBL/GenBank/DDBJ whole genome shotgun (WGS) entry which is preliminary data.</text>
</comment>
<reference evidence="3 4" key="1">
    <citation type="submission" date="2018-10" db="EMBL/GenBank/DDBJ databases">
        <title>Genomic Encyclopedia of Archaeal and Bacterial Type Strains, Phase II (KMG-II): from individual species to whole genera.</title>
        <authorList>
            <person name="Goeker M."/>
        </authorList>
    </citation>
    <scope>NUCLEOTIDE SEQUENCE [LARGE SCALE GENOMIC DNA]</scope>
    <source>
        <strain evidence="3 4">DSM 16510</strain>
    </source>
</reference>
<organism evidence="3 4">
    <name type="scientific">Hydrogenivirga caldilitoris</name>
    <dbReference type="NCBI Taxonomy" id="246264"/>
    <lineage>
        <taxon>Bacteria</taxon>
        <taxon>Pseudomonadati</taxon>
        <taxon>Aquificota</taxon>
        <taxon>Aquificia</taxon>
        <taxon>Aquificales</taxon>
        <taxon>Aquificaceae</taxon>
        <taxon>Hydrogenivirga</taxon>
    </lineage>
</organism>
<keyword evidence="1" id="KW-1133">Transmembrane helix</keyword>
<feature type="transmembrane region" description="Helical" evidence="1">
    <location>
        <begin position="139"/>
        <end position="159"/>
    </location>
</feature>
<evidence type="ECO:0000256" key="1">
    <source>
        <dbReference type="SAM" id="Phobius"/>
    </source>
</evidence>